<dbReference type="PANTHER" id="PTHR33840:SF2">
    <property type="entry name" value="TLE1 PHOSPHOLIPASE DOMAIN-CONTAINING PROTEIN"/>
    <property type="match status" value="1"/>
</dbReference>
<dbReference type="Proteomes" id="UP000250043">
    <property type="component" value="Unassembled WGS sequence"/>
</dbReference>
<reference evidence="3 4" key="1">
    <citation type="submission" date="2016-07" db="EMBL/GenBank/DDBJ databases">
        <title>Draft genome of the white-rot fungus Obba rivulosa 3A-2.</title>
        <authorList>
            <consortium name="DOE Joint Genome Institute"/>
            <person name="Miettinen O."/>
            <person name="Riley R."/>
            <person name="Acob R."/>
            <person name="Barry K."/>
            <person name="Cullen D."/>
            <person name="De Vries R."/>
            <person name="Hainaut M."/>
            <person name="Hatakka A."/>
            <person name="Henrissat B."/>
            <person name="Hilden K."/>
            <person name="Kuo R."/>
            <person name="Labutti K."/>
            <person name="Lipzen A."/>
            <person name="Makela M.R."/>
            <person name="Sandor L."/>
            <person name="Spatafora J.W."/>
            <person name="Grigoriev I.V."/>
            <person name="Hibbett D.S."/>
        </authorList>
    </citation>
    <scope>NUCLEOTIDE SEQUENCE [LARGE SCALE GENOMIC DNA]</scope>
    <source>
        <strain evidence="3 4">3A-2</strain>
    </source>
</reference>
<dbReference type="PANTHER" id="PTHR33840">
    <property type="match status" value="1"/>
</dbReference>
<evidence type="ECO:0000259" key="2">
    <source>
        <dbReference type="Pfam" id="PF09994"/>
    </source>
</evidence>
<feature type="region of interest" description="Disordered" evidence="1">
    <location>
        <begin position="23"/>
        <end position="46"/>
    </location>
</feature>
<evidence type="ECO:0000256" key="1">
    <source>
        <dbReference type="SAM" id="MobiDB-lite"/>
    </source>
</evidence>
<feature type="compositionally biased region" description="Basic residues" evidence="1">
    <location>
        <begin position="211"/>
        <end position="221"/>
    </location>
</feature>
<proteinExistence type="predicted"/>
<keyword evidence="4" id="KW-1185">Reference proteome</keyword>
<dbReference type="OrthoDB" id="2794527at2759"/>
<evidence type="ECO:0000313" key="3">
    <source>
        <dbReference type="EMBL" id="OCH91828.1"/>
    </source>
</evidence>
<sequence length="752" mass="84372">MHGQRNSPSVYSEVQIPCVTLSQLDPTDTEKSTRGPTFNNSAGAGLSGKEQDVNHCNCPAWNGRNLVVCIDGTSNQFGVKNTNVIELYRLVKKFPDENQLTYYNSGIGTYAKPSWKSLSYMKQVVDHKIDLAIAWNFESIVISAYRWLSENYNKGDRIFLFGFSRGAYQVRTLAAMIDKVGLIHKGNEEQIPFAYELYAADQPESRDGKPKRNVGKSKKGSGKHECKWKCKPWAKTKTTRVIEGDGATAEHTGGTKDTAKHFKDTFSRRVQVHFVGVWDTVSSVGVVRHKVLPGTADGMKHVCSFRHALALDERRVKFLPEYVNQGLSVENARPSDPADSGKAGSSSGLRPSGNTQPQPPHTKEVWFVGTHSDIGGGIVNNEAMNRRTASLRWMVYQAIAAGLLLDMLNEGIKEDEAKETDPEVHESLTGVWWLLEWLPIKHLSYKSKAGTLRWPHAGDPRELKGGQMIHSTVLATLRRDNRTEPKSYKPKANAPWDWAKVDEWGKEDPRLEQDPYELVQRALEQCAMNLNELAQSEDPAEHEPLKHLAQWLWTEEGCRALRDRDAPKYLLSEADKAAAKLTEKNISALVAIIIRIGPASLGVSIQEIPRLKFLLRKDSGWSLLRQLLLRPHHVQSLKEYRKITRACDYVCTGADRARDVNVDYEVGERAGVRTAMSGNGRYSLSVYFPMQMSNSACAQDYRTRNVLAPFAQQTLCIFQHFPAPHALVDASRLVLNAFHDWSNTPALIRRAS</sequence>
<dbReference type="Pfam" id="PF09994">
    <property type="entry name" value="T6SS_Tle1-like_cat"/>
    <property type="match status" value="1"/>
</dbReference>
<dbReference type="EMBL" id="KV722379">
    <property type="protein sequence ID" value="OCH91828.1"/>
    <property type="molecule type" value="Genomic_DNA"/>
</dbReference>
<dbReference type="InterPro" id="IPR018712">
    <property type="entry name" value="Tle1-like_cat"/>
</dbReference>
<evidence type="ECO:0000313" key="4">
    <source>
        <dbReference type="Proteomes" id="UP000250043"/>
    </source>
</evidence>
<feature type="domain" description="T6SS Phospholipase effector Tle1-like catalytic" evidence="2">
    <location>
        <begin position="64"/>
        <end position="396"/>
    </location>
</feature>
<protein>
    <recommendedName>
        <fullName evidence="2">T6SS Phospholipase effector Tle1-like catalytic domain-containing protein</fullName>
    </recommendedName>
</protein>
<feature type="region of interest" description="Disordered" evidence="1">
    <location>
        <begin position="329"/>
        <end position="363"/>
    </location>
</feature>
<feature type="compositionally biased region" description="Polar residues" evidence="1">
    <location>
        <begin position="343"/>
        <end position="356"/>
    </location>
</feature>
<dbReference type="SUPFAM" id="SSF53474">
    <property type="entry name" value="alpha/beta-Hydrolases"/>
    <property type="match status" value="1"/>
</dbReference>
<gene>
    <name evidence="3" type="ORF">OBBRIDRAFT_871796</name>
</gene>
<organism evidence="3 4">
    <name type="scientific">Obba rivulosa</name>
    <dbReference type="NCBI Taxonomy" id="1052685"/>
    <lineage>
        <taxon>Eukaryota</taxon>
        <taxon>Fungi</taxon>
        <taxon>Dikarya</taxon>
        <taxon>Basidiomycota</taxon>
        <taxon>Agaricomycotina</taxon>
        <taxon>Agaricomycetes</taxon>
        <taxon>Polyporales</taxon>
        <taxon>Gelatoporiaceae</taxon>
        <taxon>Obba</taxon>
    </lineage>
</organism>
<dbReference type="AlphaFoldDB" id="A0A8E2DNW7"/>
<name>A0A8E2DNW7_9APHY</name>
<feature type="region of interest" description="Disordered" evidence="1">
    <location>
        <begin position="203"/>
        <end position="225"/>
    </location>
</feature>
<accession>A0A8E2DNW7</accession>
<dbReference type="InterPro" id="IPR029058">
    <property type="entry name" value="AB_hydrolase_fold"/>
</dbReference>